<dbReference type="Proteomes" id="UP001152320">
    <property type="component" value="Chromosome 17"/>
</dbReference>
<dbReference type="PANTHER" id="PTHR13512:SF2">
    <property type="entry name" value="MEDIATOR OF RNA POLYMERASE II TRANSCRIPTION SUBUNIT 28"/>
    <property type="match status" value="1"/>
</dbReference>
<keyword evidence="7" id="KW-0804">Transcription</keyword>
<dbReference type="EMBL" id="JAIZAY010000017">
    <property type="protein sequence ID" value="KAJ8025758.1"/>
    <property type="molecule type" value="Genomic_DNA"/>
</dbReference>
<keyword evidence="6" id="KW-0010">Activator</keyword>
<sequence length="182" mass="19544">MASSAGGEKHLVDQLENAFKGCYAALVSQDNVNLQGTDQEESKTDVGQAIQHFLDSAKQLEAYFLQKQMMFAIARPEEAIKEDIDELKVELARKEALIQKHQAKVDHWIKSLSQSIPSSSGATHSQGPARQNPQVGIQSPSAGYSNKASPRGSGGTTGAPLSSPLAHLEQATSNLGASFDRR</sequence>
<evidence type="ECO:0000256" key="8">
    <source>
        <dbReference type="ARBA" id="ARBA00023242"/>
    </source>
</evidence>
<dbReference type="AlphaFoldDB" id="A0A9Q1BH75"/>
<comment type="caution">
    <text evidence="12">The sequence shown here is derived from an EMBL/GenBank/DDBJ whole genome shotgun (WGS) entry which is preliminary data.</text>
</comment>
<dbReference type="InterPro" id="IPR021640">
    <property type="entry name" value="Mediator_Med28"/>
</dbReference>
<comment type="similarity">
    <text evidence="2">Belongs to the Mediator complex subunit 28 family.</text>
</comment>
<gene>
    <name evidence="12" type="ORF">HOLleu_33402</name>
</gene>
<accession>A0A9Q1BH75</accession>
<keyword evidence="8" id="KW-0539">Nucleus</keyword>
<reference evidence="12" key="1">
    <citation type="submission" date="2021-10" db="EMBL/GenBank/DDBJ databases">
        <title>Tropical sea cucumber genome reveals ecological adaptation and Cuvierian tubules defense mechanism.</title>
        <authorList>
            <person name="Chen T."/>
        </authorList>
    </citation>
    <scope>NUCLEOTIDE SEQUENCE</scope>
    <source>
        <strain evidence="12">Nanhai2018</strain>
        <tissue evidence="12">Muscle</tissue>
    </source>
</reference>
<evidence type="ECO:0000313" key="13">
    <source>
        <dbReference type="Proteomes" id="UP001152320"/>
    </source>
</evidence>
<organism evidence="12 13">
    <name type="scientific">Holothuria leucospilota</name>
    <name type="common">Black long sea cucumber</name>
    <name type="synonym">Mertensiothuria leucospilota</name>
    <dbReference type="NCBI Taxonomy" id="206669"/>
    <lineage>
        <taxon>Eukaryota</taxon>
        <taxon>Metazoa</taxon>
        <taxon>Echinodermata</taxon>
        <taxon>Eleutherozoa</taxon>
        <taxon>Echinozoa</taxon>
        <taxon>Holothuroidea</taxon>
        <taxon>Aspidochirotacea</taxon>
        <taxon>Aspidochirotida</taxon>
        <taxon>Holothuriidae</taxon>
        <taxon>Holothuria</taxon>
    </lineage>
</organism>
<evidence type="ECO:0000256" key="6">
    <source>
        <dbReference type="ARBA" id="ARBA00023159"/>
    </source>
</evidence>
<evidence type="ECO:0000256" key="7">
    <source>
        <dbReference type="ARBA" id="ARBA00023163"/>
    </source>
</evidence>
<evidence type="ECO:0000256" key="2">
    <source>
        <dbReference type="ARBA" id="ARBA00005571"/>
    </source>
</evidence>
<evidence type="ECO:0000256" key="3">
    <source>
        <dbReference type="ARBA" id="ARBA00019683"/>
    </source>
</evidence>
<dbReference type="GO" id="GO:0016592">
    <property type="term" value="C:mediator complex"/>
    <property type="evidence" value="ECO:0007669"/>
    <property type="project" value="TreeGrafter"/>
</dbReference>
<evidence type="ECO:0000256" key="1">
    <source>
        <dbReference type="ARBA" id="ARBA00004123"/>
    </source>
</evidence>
<dbReference type="Pfam" id="PF11594">
    <property type="entry name" value="Med28"/>
    <property type="match status" value="1"/>
</dbReference>
<evidence type="ECO:0000256" key="4">
    <source>
        <dbReference type="ARBA" id="ARBA00023015"/>
    </source>
</evidence>
<evidence type="ECO:0000256" key="10">
    <source>
        <dbReference type="SAM" id="Coils"/>
    </source>
</evidence>
<keyword evidence="4" id="KW-0805">Transcription regulation</keyword>
<protein>
    <recommendedName>
        <fullName evidence="3">Mediator of RNA polymerase II transcription subunit 28</fullName>
    </recommendedName>
    <alternativeName>
        <fullName evidence="9">Mediator complex subunit 28</fullName>
    </alternativeName>
</protein>
<evidence type="ECO:0000313" key="12">
    <source>
        <dbReference type="EMBL" id="KAJ8025758.1"/>
    </source>
</evidence>
<dbReference type="PANTHER" id="PTHR13512">
    <property type="entry name" value="MEDIATOR COMPLEX SUBUNIT 28"/>
    <property type="match status" value="1"/>
</dbReference>
<keyword evidence="13" id="KW-1185">Reference proteome</keyword>
<dbReference type="OrthoDB" id="2286203at2759"/>
<feature type="coiled-coil region" evidence="10">
    <location>
        <begin position="77"/>
        <end position="104"/>
    </location>
</feature>
<proteinExistence type="inferred from homology"/>
<evidence type="ECO:0000256" key="11">
    <source>
        <dbReference type="SAM" id="MobiDB-lite"/>
    </source>
</evidence>
<feature type="compositionally biased region" description="Polar residues" evidence="11">
    <location>
        <begin position="121"/>
        <end position="148"/>
    </location>
</feature>
<evidence type="ECO:0000256" key="5">
    <source>
        <dbReference type="ARBA" id="ARBA00023054"/>
    </source>
</evidence>
<comment type="subcellular location">
    <subcellularLocation>
        <location evidence="1">Nucleus</location>
    </subcellularLocation>
</comment>
<evidence type="ECO:0000256" key="9">
    <source>
        <dbReference type="ARBA" id="ARBA00031964"/>
    </source>
</evidence>
<feature type="region of interest" description="Disordered" evidence="11">
    <location>
        <begin position="115"/>
        <end position="182"/>
    </location>
</feature>
<name>A0A9Q1BH75_HOLLE</name>
<keyword evidence="5 10" id="KW-0175">Coiled coil</keyword>